<name>A0A9W5AZC8_9HYPH</name>
<organism evidence="2 3">
    <name type="scientific">Agrobacterium genomosp. 2 str. CFBP 5494</name>
    <dbReference type="NCBI Taxonomy" id="1183436"/>
    <lineage>
        <taxon>Bacteria</taxon>
        <taxon>Pseudomonadati</taxon>
        <taxon>Pseudomonadota</taxon>
        <taxon>Alphaproteobacteria</taxon>
        <taxon>Hyphomicrobiales</taxon>
        <taxon>Rhizobiaceae</taxon>
        <taxon>Rhizobium/Agrobacterium group</taxon>
        <taxon>Agrobacterium</taxon>
        <taxon>Agrobacterium tumefaciens complex</taxon>
    </lineage>
</organism>
<evidence type="ECO:0000256" key="1">
    <source>
        <dbReference type="SAM" id="MobiDB-lite"/>
    </source>
</evidence>
<accession>A0A9W5AZC8</accession>
<keyword evidence="3" id="KW-1185">Reference proteome</keyword>
<sequence length="571" mass="63302">MIRNCRMATNGRPLEEDIDAVLALSAQGKRNSEIAAALGVSRQRVERVWILIREIEATTPPPPAVEPVAPTPEPSEKEKKKPIRISKVNEVDMDLPKGIVHRFILSSAQDDTPVFEPFWRNLLAYSEYLGTDIGLGGYTYQLGLYEDHAVATAVYAPELHQYLSFDRTHITDSLLWIGDANVLPTTANPLNGWTTANKGQHVIVPHARVALESIPRMQGQPPRMAVSTGTVTQPSYTPRASGRKALFHHTYGALLVQIDTDGEIFFRHLLADSDGNFQDLDVKVTDGVVTTGHRVAAVTWGDIHFEQLNSTVALRSWGFDMQSRAIIANDNILDRLRPEYQFLHDTLDFRRRNHHGIKDPHQRAAVRAVGSECVEDEVRDAAAFANAVRRDWCQTVMVESNHDAALAKWLKDPEGALDAHNAWYWHDLNADWHRAIRDNVVDFNIVRQGMRRAGLADDIQFVSSGGSYVVGDVECGLHGDLGVGGTRGSPNQYRRFGPKTSSGHTHTPKIVEGVYVAGVSANLDQGYNRGPTTWAHAHIVQYGNGKRAMLILSEDGRYEPAAEAVEFRAAA</sequence>
<evidence type="ECO:0000313" key="2">
    <source>
        <dbReference type="EMBL" id="CUW87446.1"/>
    </source>
</evidence>
<proteinExistence type="predicted"/>
<protein>
    <submittedName>
        <fullName evidence="2">T5 A1-like protein</fullName>
    </submittedName>
</protein>
<evidence type="ECO:0000313" key="3">
    <source>
        <dbReference type="Proteomes" id="UP000191933"/>
    </source>
</evidence>
<reference evidence="2 3" key="1">
    <citation type="submission" date="2016-01" db="EMBL/GenBank/DDBJ databases">
        <authorList>
            <person name="Regsiter A."/>
            <person name="william w."/>
        </authorList>
    </citation>
    <scope>NUCLEOTIDE SEQUENCE [LARGE SCALE GENOMIC DNA]</scope>
    <source>
        <strain evidence="2 3">CFBP 5494</strain>
    </source>
</reference>
<feature type="compositionally biased region" description="Pro residues" evidence="1">
    <location>
        <begin position="61"/>
        <end position="73"/>
    </location>
</feature>
<dbReference type="Proteomes" id="UP000191933">
    <property type="component" value="Unassembled WGS sequence"/>
</dbReference>
<feature type="region of interest" description="Disordered" evidence="1">
    <location>
        <begin position="61"/>
        <end position="81"/>
    </location>
</feature>
<dbReference type="EMBL" id="FBVY01000004">
    <property type="protein sequence ID" value="CUW87446.1"/>
    <property type="molecule type" value="Genomic_DNA"/>
</dbReference>
<gene>
    <name evidence="2" type="ORF">AGR2A_Cc120049</name>
</gene>
<dbReference type="AlphaFoldDB" id="A0A9W5AZC8"/>
<comment type="caution">
    <text evidence="2">The sequence shown here is derived from an EMBL/GenBank/DDBJ whole genome shotgun (WGS) entry which is preliminary data.</text>
</comment>